<protein>
    <submittedName>
        <fullName evidence="2">Uncharacterized protein</fullName>
    </submittedName>
</protein>
<evidence type="ECO:0000256" key="1">
    <source>
        <dbReference type="SAM" id="MobiDB-lite"/>
    </source>
</evidence>
<feature type="compositionally biased region" description="Acidic residues" evidence="1">
    <location>
        <begin position="91"/>
        <end position="104"/>
    </location>
</feature>
<dbReference type="Proteomes" id="UP001159428">
    <property type="component" value="Unassembled WGS sequence"/>
</dbReference>
<accession>A0AAU9WAA0</accession>
<comment type="caution">
    <text evidence="2">The sequence shown here is derived from an EMBL/GenBank/DDBJ whole genome shotgun (WGS) entry which is preliminary data.</text>
</comment>
<evidence type="ECO:0000313" key="2">
    <source>
        <dbReference type="EMBL" id="CAH3106997.1"/>
    </source>
</evidence>
<dbReference type="EMBL" id="CALNXJ010000010">
    <property type="protein sequence ID" value="CAH3106997.1"/>
    <property type="molecule type" value="Genomic_DNA"/>
</dbReference>
<feature type="region of interest" description="Disordered" evidence="1">
    <location>
        <begin position="91"/>
        <end position="115"/>
    </location>
</feature>
<gene>
    <name evidence="2" type="ORF">PMEA_00001783</name>
</gene>
<dbReference type="AlphaFoldDB" id="A0AAU9WAA0"/>
<sequence>FSFGVKHKKPEPPDFPNGRLFTVSSEDEWQIYQEFLFGEDGKEYELVGKWHKRTVHVTLIADDTVEITENNYHICLASLHASEDNVLPFEEPEIDAEDDLDEREYESNRPKRSKRMTATACDFVYY</sequence>
<proteinExistence type="predicted"/>
<name>A0AAU9WAA0_9CNID</name>
<feature type="non-terminal residue" evidence="2">
    <location>
        <position position="1"/>
    </location>
</feature>
<organism evidence="2 3">
    <name type="scientific">Pocillopora meandrina</name>
    <dbReference type="NCBI Taxonomy" id="46732"/>
    <lineage>
        <taxon>Eukaryota</taxon>
        <taxon>Metazoa</taxon>
        <taxon>Cnidaria</taxon>
        <taxon>Anthozoa</taxon>
        <taxon>Hexacorallia</taxon>
        <taxon>Scleractinia</taxon>
        <taxon>Astrocoeniina</taxon>
        <taxon>Pocilloporidae</taxon>
        <taxon>Pocillopora</taxon>
    </lineage>
</organism>
<reference evidence="2 3" key="1">
    <citation type="submission" date="2022-05" db="EMBL/GenBank/DDBJ databases">
        <authorList>
            <consortium name="Genoscope - CEA"/>
            <person name="William W."/>
        </authorList>
    </citation>
    <scope>NUCLEOTIDE SEQUENCE [LARGE SCALE GENOMIC DNA]</scope>
</reference>
<keyword evidence="3" id="KW-1185">Reference proteome</keyword>
<evidence type="ECO:0000313" key="3">
    <source>
        <dbReference type="Proteomes" id="UP001159428"/>
    </source>
</evidence>